<dbReference type="EMBL" id="QOUI01000010">
    <property type="protein sequence ID" value="RCK68584.1"/>
    <property type="molecule type" value="Genomic_DNA"/>
</dbReference>
<dbReference type="PANTHER" id="PTHR19353">
    <property type="entry name" value="FATTY ACID DESATURASE 2"/>
    <property type="match status" value="1"/>
</dbReference>
<dbReference type="AlphaFoldDB" id="A0A367YRX0"/>
<keyword evidence="2" id="KW-1185">Reference proteome</keyword>
<protein>
    <submittedName>
        <fullName evidence="1">Uncharacterized protein</fullName>
    </submittedName>
</protein>
<dbReference type="GO" id="GO:0016020">
    <property type="term" value="C:membrane"/>
    <property type="evidence" value="ECO:0007669"/>
    <property type="project" value="TreeGrafter"/>
</dbReference>
<dbReference type="Proteomes" id="UP000252770">
    <property type="component" value="Unassembled WGS sequence"/>
</dbReference>
<dbReference type="InterPro" id="IPR012171">
    <property type="entry name" value="Fatty_acid_desaturase"/>
</dbReference>
<evidence type="ECO:0000313" key="1">
    <source>
        <dbReference type="EMBL" id="RCK68584.1"/>
    </source>
</evidence>
<accession>A0A367YRX0</accession>
<sequence length="82" mass="9247">MGVGVRRWHHPVGTVPTTTGGLNHQIEHHLFPSMVRPSLRKVQTMLAEHCAAVSVPCSQTPLIEAHRVGQSRRRHERRSQTL</sequence>
<proteinExistence type="predicted"/>
<dbReference type="GO" id="GO:0016717">
    <property type="term" value="F:oxidoreductase activity, acting on paired donors, with oxidation of a pair of donors resulting in the reduction of molecular oxygen to two molecules of water"/>
    <property type="evidence" value="ECO:0007669"/>
    <property type="project" value="TreeGrafter"/>
</dbReference>
<gene>
    <name evidence="1" type="ORF">DT076_15250</name>
</gene>
<organism evidence="1 2">
    <name type="scientific">Desertihabitans brevis</name>
    <dbReference type="NCBI Taxonomy" id="2268447"/>
    <lineage>
        <taxon>Bacteria</taxon>
        <taxon>Bacillati</taxon>
        <taxon>Actinomycetota</taxon>
        <taxon>Actinomycetes</taxon>
        <taxon>Propionibacteriales</taxon>
        <taxon>Propionibacteriaceae</taxon>
        <taxon>Desertihabitans</taxon>
    </lineage>
</organism>
<dbReference type="PANTHER" id="PTHR19353:SF19">
    <property type="entry name" value="DELTA(5) FATTY ACID DESATURASE C-RELATED"/>
    <property type="match status" value="1"/>
</dbReference>
<evidence type="ECO:0000313" key="2">
    <source>
        <dbReference type="Proteomes" id="UP000252770"/>
    </source>
</evidence>
<comment type="caution">
    <text evidence="1">The sequence shown here is derived from an EMBL/GenBank/DDBJ whole genome shotgun (WGS) entry which is preliminary data.</text>
</comment>
<dbReference type="GO" id="GO:0008610">
    <property type="term" value="P:lipid biosynthetic process"/>
    <property type="evidence" value="ECO:0007669"/>
    <property type="project" value="UniProtKB-ARBA"/>
</dbReference>
<reference evidence="1 2" key="1">
    <citation type="submission" date="2018-07" db="EMBL/GenBank/DDBJ databases">
        <title>Desertimonas flava gen. nov. sp. nov.</title>
        <authorList>
            <person name="Liu S."/>
        </authorList>
    </citation>
    <scope>NUCLEOTIDE SEQUENCE [LARGE SCALE GENOMIC DNA]</scope>
    <source>
        <strain evidence="1 2">16Sb5-5</strain>
    </source>
</reference>
<name>A0A367YRX0_9ACTN</name>